<dbReference type="InterPro" id="IPR053197">
    <property type="entry name" value="F-box_SCFL_complex_component"/>
</dbReference>
<dbReference type="PANTHER" id="PTHR34223:SF51">
    <property type="entry name" value="OS06G0556300 PROTEIN"/>
    <property type="match status" value="1"/>
</dbReference>
<dbReference type="PROSITE" id="PS50181">
    <property type="entry name" value="FBOX"/>
    <property type="match status" value="1"/>
</dbReference>
<dbReference type="SMART" id="SM00256">
    <property type="entry name" value="FBOX"/>
    <property type="match status" value="1"/>
</dbReference>
<dbReference type="Proteomes" id="UP001642360">
    <property type="component" value="Unassembled WGS sequence"/>
</dbReference>
<evidence type="ECO:0000313" key="2">
    <source>
        <dbReference type="EMBL" id="CAK9146297.1"/>
    </source>
</evidence>
<gene>
    <name evidence="2" type="ORF">ILEXP_LOCUS14131</name>
</gene>
<evidence type="ECO:0000313" key="3">
    <source>
        <dbReference type="Proteomes" id="UP001642360"/>
    </source>
</evidence>
<comment type="caution">
    <text evidence="2">The sequence shown here is derived from an EMBL/GenBank/DDBJ whole genome shotgun (WGS) entry which is preliminary data.</text>
</comment>
<dbReference type="InterPro" id="IPR036047">
    <property type="entry name" value="F-box-like_dom_sf"/>
</dbReference>
<dbReference type="Pfam" id="PF00646">
    <property type="entry name" value="F-box"/>
    <property type="match status" value="1"/>
</dbReference>
<accession>A0ABC8RPC9</accession>
<proteinExistence type="predicted"/>
<reference evidence="2 3" key="1">
    <citation type="submission" date="2024-02" db="EMBL/GenBank/DDBJ databases">
        <authorList>
            <person name="Vignale AGUSTIN F."/>
            <person name="Sosa J E."/>
            <person name="Modenutti C."/>
        </authorList>
    </citation>
    <scope>NUCLEOTIDE SEQUENCE [LARGE SCALE GENOMIC DNA]</scope>
</reference>
<dbReference type="PANTHER" id="PTHR34223">
    <property type="entry name" value="OS11G0201299 PROTEIN"/>
    <property type="match status" value="1"/>
</dbReference>
<dbReference type="InterPro" id="IPR032675">
    <property type="entry name" value="LRR_dom_sf"/>
</dbReference>
<protein>
    <recommendedName>
        <fullName evidence="1">F-box domain-containing protein</fullName>
    </recommendedName>
</protein>
<keyword evidence="3" id="KW-1185">Reference proteome</keyword>
<dbReference type="InterPro" id="IPR053781">
    <property type="entry name" value="F-box_AtFBL13-like"/>
</dbReference>
<feature type="domain" description="F-box" evidence="1">
    <location>
        <begin position="10"/>
        <end position="63"/>
    </location>
</feature>
<dbReference type="SUPFAM" id="SSF52047">
    <property type="entry name" value="RNI-like"/>
    <property type="match status" value="1"/>
</dbReference>
<sequence length="343" mass="39704">MVKRTRVLKNDRLSRIPDGILSQILSSLDTKHAVQTCILSKRWKYLWTSLPSLNFYSTSFKKLSSFNRFVQHVLTLRDHSVRLTNFNFSRRGSMNWRLFNKVINFTQSHNVENLYFHFEDIGDCGFPNYLYSSYSLKKLQISFGYSQSLRKPLYFEELTILNLKVVSFIKPDLFSSCPKLVELTIVNCSFDLDTLTICAPQLARLNISYCSGRENGCKIALLAPKLTLFTLDACHPLMLSKNDLPLVDTQIINLHVYLPRTPDVREKKLTLDLISMLHCLHKARSVILSFDTIESIYDCDDLLNNSPDAEIVMDFPRCQYCFFVNELDEFANKRNSRHTHAVG</sequence>
<dbReference type="SUPFAM" id="SSF81383">
    <property type="entry name" value="F-box domain"/>
    <property type="match status" value="1"/>
</dbReference>
<name>A0ABC8RPC9_9AQUA</name>
<dbReference type="AlphaFoldDB" id="A0ABC8RPC9"/>
<dbReference type="InterPro" id="IPR001810">
    <property type="entry name" value="F-box_dom"/>
</dbReference>
<dbReference type="Gene3D" id="3.80.10.10">
    <property type="entry name" value="Ribonuclease Inhibitor"/>
    <property type="match status" value="1"/>
</dbReference>
<evidence type="ECO:0000259" key="1">
    <source>
        <dbReference type="PROSITE" id="PS50181"/>
    </source>
</evidence>
<dbReference type="EMBL" id="CAUOFW020001558">
    <property type="protein sequence ID" value="CAK9146297.1"/>
    <property type="molecule type" value="Genomic_DNA"/>
</dbReference>
<dbReference type="CDD" id="cd22160">
    <property type="entry name" value="F-box_AtFBL13-like"/>
    <property type="match status" value="1"/>
</dbReference>
<organism evidence="2 3">
    <name type="scientific">Ilex paraguariensis</name>
    <name type="common">yerba mate</name>
    <dbReference type="NCBI Taxonomy" id="185542"/>
    <lineage>
        <taxon>Eukaryota</taxon>
        <taxon>Viridiplantae</taxon>
        <taxon>Streptophyta</taxon>
        <taxon>Embryophyta</taxon>
        <taxon>Tracheophyta</taxon>
        <taxon>Spermatophyta</taxon>
        <taxon>Magnoliopsida</taxon>
        <taxon>eudicotyledons</taxon>
        <taxon>Gunneridae</taxon>
        <taxon>Pentapetalae</taxon>
        <taxon>asterids</taxon>
        <taxon>campanulids</taxon>
        <taxon>Aquifoliales</taxon>
        <taxon>Aquifoliaceae</taxon>
        <taxon>Ilex</taxon>
    </lineage>
</organism>